<feature type="compositionally biased region" description="Low complexity" evidence="8">
    <location>
        <begin position="38"/>
        <end position="50"/>
    </location>
</feature>
<dbReference type="PANTHER" id="PTHR11247:SF8">
    <property type="entry name" value="PALMITOYL-PROTEIN THIOESTERASE 1"/>
    <property type="match status" value="1"/>
</dbReference>
<dbReference type="Gramene" id="GBG65269">
    <property type="protein sequence ID" value="GBG65269"/>
    <property type="gene ID" value="CBR_g50311"/>
</dbReference>
<comment type="caution">
    <text evidence="10">The sequence shown here is derived from an EMBL/GenBank/DDBJ whole genome shotgun (WGS) entry which is preliminary data.</text>
</comment>
<sequence>MMSSVREETAPPSLVMRAPEETMDALESGSQCREQQVASAESEPRTSSSSTFGWDKEMIVLTFIVSIVALAVAGLVFFHGDIRIAITGLWDPVLQSSGSQILMMPSPSPLQEEGQAFGSELARPMRTWHLTEEDARFVVVSEQPLLPPSPAGEQLPFVVLHGIGDQCSNPGLTKFVETLNSQVPGANGLCLTIGNGAADSWTMPLKKQVDLVCESIKQHPQLKNGFNIVGLSQGNLIGRGYVEWCADGPPVNNFISIGGPHAGTAAVPLCTNMYFCRFVDLLLRLGIYSRLVQDHLAPTGYVKIPNDLPAYLRGCKFLPFLNNEHEGARNASYARQMASLNRMVLIMFEQDRVIIPKETAWFGWYLPEDGMENVVPANETRLYKEDWIGLRELDEAGRVVFAAVPGDHLEISEADIQNHVVPHLMMDS</sequence>
<dbReference type="Pfam" id="PF02089">
    <property type="entry name" value="Palm_thioest"/>
    <property type="match status" value="1"/>
</dbReference>
<keyword evidence="4" id="KW-0378">Hydrolase</keyword>
<dbReference type="PRINTS" id="PR00414">
    <property type="entry name" value="PPTHIESTRASE"/>
</dbReference>
<feature type="transmembrane region" description="Helical" evidence="9">
    <location>
        <begin position="58"/>
        <end position="78"/>
    </location>
</feature>
<keyword evidence="6" id="KW-0325">Glycoprotein</keyword>
<evidence type="ECO:0000313" key="10">
    <source>
        <dbReference type="EMBL" id="GBG65269.1"/>
    </source>
</evidence>
<accession>A0A388K5H5</accession>
<dbReference type="OMA" id="NARDANF"/>
<dbReference type="PANTHER" id="PTHR11247">
    <property type="entry name" value="PALMITOYL-PROTEIN THIOESTERASE/DOLICHYLDIPHOSPHATASE 1"/>
    <property type="match status" value="1"/>
</dbReference>
<evidence type="ECO:0000256" key="4">
    <source>
        <dbReference type="ARBA" id="ARBA00022801"/>
    </source>
</evidence>
<evidence type="ECO:0000313" key="11">
    <source>
        <dbReference type="Proteomes" id="UP000265515"/>
    </source>
</evidence>
<dbReference type="InterPro" id="IPR029058">
    <property type="entry name" value="AB_hydrolase_fold"/>
</dbReference>
<dbReference type="Proteomes" id="UP000265515">
    <property type="component" value="Unassembled WGS sequence"/>
</dbReference>
<protein>
    <recommendedName>
        <fullName evidence="2">Palmitoyl-protein thioesterase 1</fullName>
        <ecNumber evidence="1">3.1.2.22</ecNumber>
    </recommendedName>
    <alternativeName>
        <fullName evidence="7">Palmitoyl-protein hydrolase 1</fullName>
    </alternativeName>
</protein>
<dbReference type="EC" id="3.1.2.22" evidence="1"/>
<keyword evidence="9" id="KW-0472">Membrane</keyword>
<evidence type="ECO:0000256" key="1">
    <source>
        <dbReference type="ARBA" id="ARBA00012423"/>
    </source>
</evidence>
<evidence type="ECO:0000256" key="6">
    <source>
        <dbReference type="ARBA" id="ARBA00023180"/>
    </source>
</evidence>
<name>A0A388K5H5_CHABU</name>
<evidence type="ECO:0000256" key="8">
    <source>
        <dbReference type="SAM" id="MobiDB-lite"/>
    </source>
</evidence>
<dbReference type="InterPro" id="IPR002472">
    <property type="entry name" value="Palm_thioest"/>
</dbReference>
<dbReference type="AlphaFoldDB" id="A0A388K5H5"/>
<dbReference type="EMBL" id="BFEA01000060">
    <property type="protein sequence ID" value="GBG65269.1"/>
    <property type="molecule type" value="Genomic_DNA"/>
</dbReference>
<evidence type="ECO:0000256" key="7">
    <source>
        <dbReference type="ARBA" id="ARBA00031934"/>
    </source>
</evidence>
<evidence type="ECO:0000256" key="2">
    <source>
        <dbReference type="ARBA" id="ARBA00014212"/>
    </source>
</evidence>
<keyword evidence="11" id="KW-1185">Reference proteome</keyword>
<dbReference type="SUPFAM" id="SSF53474">
    <property type="entry name" value="alpha/beta-Hydrolases"/>
    <property type="match status" value="1"/>
</dbReference>
<evidence type="ECO:0000256" key="9">
    <source>
        <dbReference type="SAM" id="Phobius"/>
    </source>
</evidence>
<keyword evidence="9" id="KW-0812">Transmembrane</keyword>
<proteinExistence type="predicted"/>
<dbReference type="Gene3D" id="3.40.50.1820">
    <property type="entry name" value="alpha/beta hydrolase"/>
    <property type="match status" value="1"/>
</dbReference>
<organism evidence="10 11">
    <name type="scientific">Chara braunii</name>
    <name type="common">Braun's stonewort</name>
    <dbReference type="NCBI Taxonomy" id="69332"/>
    <lineage>
        <taxon>Eukaryota</taxon>
        <taxon>Viridiplantae</taxon>
        <taxon>Streptophyta</taxon>
        <taxon>Charophyceae</taxon>
        <taxon>Charales</taxon>
        <taxon>Characeae</taxon>
        <taxon>Chara</taxon>
    </lineage>
</organism>
<reference evidence="10 11" key="1">
    <citation type="journal article" date="2018" name="Cell">
        <title>The Chara Genome: Secondary Complexity and Implications for Plant Terrestrialization.</title>
        <authorList>
            <person name="Nishiyama T."/>
            <person name="Sakayama H."/>
            <person name="Vries J.D."/>
            <person name="Buschmann H."/>
            <person name="Saint-Marcoux D."/>
            <person name="Ullrich K.K."/>
            <person name="Haas F.B."/>
            <person name="Vanderstraeten L."/>
            <person name="Becker D."/>
            <person name="Lang D."/>
            <person name="Vosolsobe S."/>
            <person name="Rombauts S."/>
            <person name="Wilhelmsson P.K.I."/>
            <person name="Janitza P."/>
            <person name="Kern R."/>
            <person name="Heyl A."/>
            <person name="Rumpler F."/>
            <person name="Villalobos L.I.A.C."/>
            <person name="Clay J.M."/>
            <person name="Skokan R."/>
            <person name="Toyoda A."/>
            <person name="Suzuki Y."/>
            <person name="Kagoshima H."/>
            <person name="Schijlen E."/>
            <person name="Tajeshwar N."/>
            <person name="Catarino B."/>
            <person name="Hetherington A.J."/>
            <person name="Saltykova A."/>
            <person name="Bonnot C."/>
            <person name="Breuninger H."/>
            <person name="Symeonidi A."/>
            <person name="Radhakrishnan G.V."/>
            <person name="Van Nieuwerburgh F."/>
            <person name="Deforce D."/>
            <person name="Chang C."/>
            <person name="Karol K.G."/>
            <person name="Hedrich R."/>
            <person name="Ulvskov P."/>
            <person name="Glockner G."/>
            <person name="Delwiche C.F."/>
            <person name="Petrasek J."/>
            <person name="Van de Peer Y."/>
            <person name="Friml J."/>
            <person name="Beilby M."/>
            <person name="Dolan L."/>
            <person name="Kohara Y."/>
            <person name="Sugano S."/>
            <person name="Fujiyama A."/>
            <person name="Delaux P.-M."/>
            <person name="Quint M."/>
            <person name="TheiBen G."/>
            <person name="Hagemann M."/>
            <person name="Harholt J."/>
            <person name="Dunand C."/>
            <person name="Zachgo S."/>
            <person name="Langdale J."/>
            <person name="Maumus F."/>
            <person name="Straeten D.V.D."/>
            <person name="Gould S.B."/>
            <person name="Rensing S.A."/>
        </authorList>
    </citation>
    <scope>NUCLEOTIDE SEQUENCE [LARGE SCALE GENOMIC DNA]</scope>
    <source>
        <strain evidence="10 11">S276</strain>
    </source>
</reference>
<evidence type="ECO:0000256" key="5">
    <source>
        <dbReference type="ARBA" id="ARBA00023157"/>
    </source>
</evidence>
<dbReference type="GO" id="GO:0008474">
    <property type="term" value="F:palmitoyl-(protein) hydrolase activity"/>
    <property type="evidence" value="ECO:0007669"/>
    <property type="project" value="UniProtKB-EC"/>
</dbReference>
<feature type="region of interest" description="Disordered" evidence="8">
    <location>
        <begin position="1"/>
        <end position="50"/>
    </location>
</feature>
<keyword evidence="3" id="KW-0732">Signal</keyword>
<evidence type="ECO:0000256" key="3">
    <source>
        <dbReference type="ARBA" id="ARBA00022729"/>
    </source>
</evidence>
<dbReference type="OrthoDB" id="10263094at2759"/>
<feature type="compositionally biased region" description="Polar residues" evidence="8">
    <location>
        <begin position="28"/>
        <end position="37"/>
    </location>
</feature>
<gene>
    <name evidence="10" type="ORF">CBR_g50311</name>
</gene>
<dbReference type="STRING" id="69332.A0A388K5H5"/>
<keyword evidence="5" id="KW-1015">Disulfide bond</keyword>
<keyword evidence="9" id="KW-1133">Transmembrane helix</keyword>